<evidence type="ECO:0000313" key="2">
    <source>
        <dbReference type="Proteomes" id="UP000694843"/>
    </source>
</evidence>
<feature type="compositionally biased region" description="Low complexity" evidence="1">
    <location>
        <begin position="102"/>
        <end position="166"/>
    </location>
</feature>
<dbReference type="GeneID" id="108681864"/>
<reference evidence="3" key="1">
    <citation type="submission" date="2025-08" db="UniProtKB">
        <authorList>
            <consortium name="RefSeq"/>
        </authorList>
    </citation>
    <scope>IDENTIFICATION</scope>
    <source>
        <tissue evidence="3">Whole organism</tissue>
    </source>
</reference>
<keyword evidence="2" id="KW-1185">Reference proteome</keyword>
<dbReference type="Proteomes" id="UP000694843">
    <property type="component" value="Unplaced"/>
</dbReference>
<feature type="compositionally biased region" description="Low complexity" evidence="1">
    <location>
        <begin position="204"/>
        <end position="217"/>
    </location>
</feature>
<feature type="compositionally biased region" description="Pro residues" evidence="1">
    <location>
        <begin position="284"/>
        <end position="302"/>
    </location>
</feature>
<feature type="region of interest" description="Disordered" evidence="1">
    <location>
        <begin position="204"/>
        <end position="303"/>
    </location>
</feature>
<organism evidence="2 3">
    <name type="scientific">Hyalella azteca</name>
    <name type="common">Amphipod</name>
    <dbReference type="NCBI Taxonomy" id="294128"/>
    <lineage>
        <taxon>Eukaryota</taxon>
        <taxon>Metazoa</taxon>
        <taxon>Ecdysozoa</taxon>
        <taxon>Arthropoda</taxon>
        <taxon>Crustacea</taxon>
        <taxon>Multicrustacea</taxon>
        <taxon>Malacostraca</taxon>
        <taxon>Eumalacostraca</taxon>
        <taxon>Peracarida</taxon>
        <taxon>Amphipoda</taxon>
        <taxon>Senticaudata</taxon>
        <taxon>Talitrida</taxon>
        <taxon>Talitroidea</taxon>
        <taxon>Hyalellidae</taxon>
        <taxon>Hyalella</taxon>
    </lineage>
</organism>
<feature type="region of interest" description="Disordered" evidence="1">
    <location>
        <begin position="30"/>
        <end position="51"/>
    </location>
</feature>
<sequence length="791" mass="86517">MKKPVHWGARGKKQKCSQCGCPGHNKLRCSNVGAPRTQQAASNKKGQKRGKFPKINNEICLEVPLPHATTTQPSKRELRLCHCSVVLNCNRPGRDSQPSHPPTSVLPSSRSSTSVQPSSCPSTSVLPSSHPSTSVLPSSHSSTSVLPSSHPSTSVQPSSLLSTSVMPSSISSTPVLLLSHPSTSLQPASFTRAYGQEPPVSFFSSTSSVPHCSPSHSPHSKIMSSASPTLPLQDPVTHECNAANNNTEDVIDDEMDDIDVKDESFSYDDKAPEPCNSGSACHPSPQPPPPPSSPFPPPPPPLECWRPCKTEAQDSNPGAQLVSSIIAVEPENLSDHVPLNVLGVGKTSAHSTFKADSVPLNVLADMETTFSSGSSKKPPVGLNEAMWQEVPLSNVTIISSANNQAAWPHLGRAPSRADELQIASSAAVKTSMQCNRVEVQELSPAPKTSKRCSEETCRSSKVRSFHQFPGFSSPTKTTAVLGRKFEDDLKCFKQNLGSHLTYGLKKLVLQMKTRKLLNLARKRPNSNGPSPKRSRMEEGADCVPCEARPARHCSPEKLAQNRQQATVCLVPSCSILTRQIQQHYQEHHELTVVCAEQLTKLGKDFEELDKSAEHTPILTPEEIHAELRNILTEVMAIDQTAITALTGQLRTYVDLTRELSVKKASSNRDSRKDLCELVDEPFFENQSSAKGLRPRESNLKRYVALCPLCEVPFVSTYMTKHFRRGHQIKNLALIARFSAVAQSQEKLILLTRVPNLPFRTADCVREEDLALLRNESKLVSATWRPANTRRE</sequence>
<name>A0A8B7PM09_HYAAZ</name>
<accession>A0A8B7PM09</accession>
<dbReference type="AlphaFoldDB" id="A0A8B7PM09"/>
<feature type="compositionally biased region" description="Basic and acidic residues" evidence="1">
    <location>
        <begin position="261"/>
        <end position="272"/>
    </location>
</feature>
<feature type="region of interest" description="Disordered" evidence="1">
    <location>
        <begin position="92"/>
        <end position="166"/>
    </location>
</feature>
<evidence type="ECO:0000256" key="1">
    <source>
        <dbReference type="SAM" id="MobiDB-lite"/>
    </source>
</evidence>
<dbReference type="KEGG" id="hazt:108681864"/>
<dbReference type="RefSeq" id="XP_018026427.1">
    <property type="nucleotide sequence ID" value="XM_018170938.2"/>
</dbReference>
<protein>
    <submittedName>
        <fullName evidence="3">Uncharacterized protein LOC108681864 isoform X1</fullName>
    </submittedName>
</protein>
<feature type="compositionally biased region" description="Acidic residues" evidence="1">
    <location>
        <begin position="249"/>
        <end position="260"/>
    </location>
</feature>
<gene>
    <name evidence="3" type="primary">LOC108681864</name>
</gene>
<proteinExistence type="predicted"/>
<evidence type="ECO:0000313" key="3">
    <source>
        <dbReference type="RefSeq" id="XP_018026427.1"/>
    </source>
</evidence>